<dbReference type="KEGG" id="amij:EQM06_06925"/>
<dbReference type="Proteomes" id="UP000287601">
    <property type="component" value="Chromosome"/>
</dbReference>
<dbReference type="SUPFAM" id="SSF55729">
    <property type="entry name" value="Acyl-CoA N-acyltransferases (Nat)"/>
    <property type="match status" value="1"/>
</dbReference>
<dbReference type="OrthoDB" id="9796381at2"/>
<gene>
    <name evidence="2" type="ORF">EQM06_06925</name>
</gene>
<dbReference type="Gene3D" id="3.40.630.30">
    <property type="match status" value="1"/>
</dbReference>
<evidence type="ECO:0000313" key="2">
    <source>
        <dbReference type="EMBL" id="QAT42989.1"/>
    </source>
</evidence>
<protein>
    <submittedName>
        <fullName evidence="2">N-acetyltransferase</fullName>
    </submittedName>
</protein>
<dbReference type="GO" id="GO:0016747">
    <property type="term" value="F:acyltransferase activity, transferring groups other than amino-acyl groups"/>
    <property type="evidence" value="ECO:0007669"/>
    <property type="project" value="InterPro"/>
</dbReference>
<proteinExistence type="predicted"/>
<feature type="domain" description="N-acetyltransferase" evidence="1">
    <location>
        <begin position="1"/>
        <end position="160"/>
    </location>
</feature>
<name>A0A410PVL9_9FIRM</name>
<dbReference type="EMBL" id="CP035281">
    <property type="protein sequence ID" value="QAT42989.1"/>
    <property type="molecule type" value="Genomic_DNA"/>
</dbReference>
<organism evidence="2 3">
    <name type="scientific">Aminipila luticellarii</name>
    <dbReference type="NCBI Taxonomy" id="2507160"/>
    <lineage>
        <taxon>Bacteria</taxon>
        <taxon>Bacillati</taxon>
        <taxon>Bacillota</taxon>
        <taxon>Clostridia</taxon>
        <taxon>Peptostreptococcales</taxon>
        <taxon>Anaerovoracaceae</taxon>
        <taxon>Aminipila</taxon>
    </lineage>
</organism>
<reference evidence="2 3" key="1">
    <citation type="submission" date="2019-01" db="EMBL/GenBank/DDBJ databases">
        <title>Draft genomes of a novel of Aminipila strains.</title>
        <authorList>
            <person name="Ma S."/>
        </authorList>
    </citation>
    <scope>NUCLEOTIDE SEQUENCE [LARGE SCALE GENOMIC DNA]</scope>
    <source>
        <strain evidence="3">JN-39</strain>
    </source>
</reference>
<accession>A0A410PVL9</accession>
<dbReference type="InterPro" id="IPR000182">
    <property type="entry name" value="GNAT_dom"/>
</dbReference>
<keyword evidence="3" id="KW-1185">Reference proteome</keyword>
<evidence type="ECO:0000259" key="1">
    <source>
        <dbReference type="PROSITE" id="PS51186"/>
    </source>
</evidence>
<keyword evidence="2" id="KW-0808">Transferase</keyword>
<dbReference type="PROSITE" id="PS51186">
    <property type="entry name" value="GNAT"/>
    <property type="match status" value="1"/>
</dbReference>
<dbReference type="AlphaFoldDB" id="A0A410PVL9"/>
<evidence type="ECO:0000313" key="3">
    <source>
        <dbReference type="Proteomes" id="UP000287601"/>
    </source>
</evidence>
<dbReference type="InterPro" id="IPR016181">
    <property type="entry name" value="Acyl_CoA_acyltransferase"/>
</dbReference>
<dbReference type="RefSeq" id="WP_128745638.1">
    <property type="nucleotide sequence ID" value="NZ_CP035281.1"/>
</dbReference>
<sequence length="160" mass="18712">MIRLAKYEDLDTIMDVYEIARKYMADTGNATQWADSYPEREMLEKDIRHEQLFVYIDNDKIHGVFAFIIGPDETYSYIEDGSWKNEELYGTIHRIASDGTVKGLFGRCLDFCTQKISNLRIDTHHDNHTMQHLIETNGFERCGIIYVQDGSPRIAYQYVK</sequence>